<protein>
    <submittedName>
        <fullName evidence="2">Uncharacterized protein</fullName>
    </submittedName>
</protein>
<keyword evidence="1" id="KW-0812">Transmembrane</keyword>
<dbReference type="RefSeq" id="XP_008073286.1">
    <property type="nucleotide sequence ID" value="XM_008075095.1"/>
</dbReference>
<evidence type="ECO:0000256" key="1">
    <source>
        <dbReference type="SAM" id="Phobius"/>
    </source>
</evidence>
<dbReference type="Proteomes" id="UP000011081">
    <property type="component" value="Unassembled WGS sequence"/>
</dbReference>
<dbReference type="AlphaFoldDB" id="L2GYP5"/>
<dbReference type="InParanoid" id="L2GYP5"/>
<keyword evidence="3" id="KW-1185">Reference proteome</keyword>
<name>L2GYP5_VAVCU</name>
<dbReference type="HOGENOM" id="CLU_960381_0_0_1"/>
<gene>
    <name evidence="2" type="ORF">VCUG_00266</name>
</gene>
<accession>L2GYP5</accession>
<evidence type="ECO:0000313" key="2">
    <source>
        <dbReference type="EMBL" id="ELA48225.1"/>
    </source>
</evidence>
<sequence length="290" mass="34734">MDLVSRYSIAFDRFAVNMNGDSIVFYNYLGKSFLLIRKSDFRRLYDFKCDEWQEIKFISWSEKGENLVICYNEEVIAFNIYSKRTEFCLSVDREIRCAYLLDNRKILLEYPNEIKLVNQCAQSECSFYIDSYTKTRNRIVFIFDGCLTVLSLDFIVLFQRFISYARVQQFDVYKSKYYCNVDGTVKGVDYVFELTGEISEFRLTKNFIYCYNKNEIKVFEKHSDALLLALKADTFFIDKKNEVLYLLHGNSFLMYQKPRKQYLFQMIDENILYKEKEHEFDLSDDVELIP</sequence>
<evidence type="ECO:0000313" key="3">
    <source>
        <dbReference type="Proteomes" id="UP000011081"/>
    </source>
</evidence>
<dbReference type="VEuPathDB" id="MicrosporidiaDB:VCUG_00266"/>
<dbReference type="EMBL" id="GL877406">
    <property type="protein sequence ID" value="ELA48225.1"/>
    <property type="molecule type" value="Genomic_DNA"/>
</dbReference>
<dbReference type="OMA" id="CAQSECS"/>
<dbReference type="GeneID" id="19878156"/>
<dbReference type="OrthoDB" id="10307720at2759"/>
<organism evidence="2 3">
    <name type="scientific">Vavraia culicis (isolate floridensis)</name>
    <name type="common">Microsporidian parasite</name>
    <dbReference type="NCBI Taxonomy" id="948595"/>
    <lineage>
        <taxon>Eukaryota</taxon>
        <taxon>Fungi</taxon>
        <taxon>Fungi incertae sedis</taxon>
        <taxon>Microsporidia</taxon>
        <taxon>Pleistophoridae</taxon>
        <taxon>Vavraia</taxon>
    </lineage>
</organism>
<proteinExistence type="predicted"/>
<feature type="transmembrane region" description="Helical" evidence="1">
    <location>
        <begin position="139"/>
        <end position="158"/>
    </location>
</feature>
<reference evidence="3" key="1">
    <citation type="submission" date="2011-03" db="EMBL/GenBank/DDBJ databases">
        <title>The genome sequence of Vavraia culicis strain floridensis.</title>
        <authorList>
            <consortium name="The Broad Institute Genome Sequencing Platform"/>
            <person name="Cuomo C."/>
            <person name="Becnel J."/>
            <person name="Sanscrainte N."/>
            <person name="Young S.K."/>
            <person name="Zeng Q."/>
            <person name="Gargeya S."/>
            <person name="Fitzgerald M."/>
            <person name="Haas B."/>
            <person name="Abouelleil A."/>
            <person name="Alvarado L."/>
            <person name="Arachchi H.M."/>
            <person name="Berlin A."/>
            <person name="Chapman S.B."/>
            <person name="Gearin G."/>
            <person name="Goldberg J."/>
            <person name="Griggs A."/>
            <person name="Gujja S."/>
            <person name="Hansen M."/>
            <person name="Heiman D."/>
            <person name="Howarth C."/>
            <person name="Larimer J."/>
            <person name="Lui A."/>
            <person name="MacDonald P.J.P."/>
            <person name="McCowen C."/>
            <person name="Montmayeur A."/>
            <person name="Murphy C."/>
            <person name="Neiman D."/>
            <person name="Pearson M."/>
            <person name="Priest M."/>
            <person name="Roberts A."/>
            <person name="Saif S."/>
            <person name="Shea T."/>
            <person name="Sisk P."/>
            <person name="Stolte C."/>
            <person name="Sykes S."/>
            <person name="Wortman J."/>
            <person name="Nusbaum C."/>
            <person name="Birren B."/>
        </authorList>
    </citation>
    <scope>NUCLEOTIDE SEQUENCE [LARGE SCALE GENOMIC DNA]</scope>
    <source>
        <strain evidence="3">floridensis</strain>
    </source>
</reference>
<feature type="non-terminal residue" evidence="2">
    <location>
        <position position="1"/>
    </location>
</feature>
<keyword evidence="1" id="KW-0472">Membrane</keyword>
<keyword evidence="1" id="KW-1133">Transmembrane helix</keyword>